<dbReference type="GO" id="GO:0004672">
    <property type="term" value="F:protein kinase activity"/>
    <property type="evidence" value="ECO:0007669"/>
    <property type="project" value="InterPro"/>
</dbReference>
<feature type="domain" description="Protein kinase" evidence="1">
    <location>
        <begin position="60"/>
        <end position="381"/>
    </location>
</feature>
<sequence length="381" mass="42655">MSCDLASTVRLKPSRETLIRLLALYYFFIAEPRPLLGLFDFYVLNPIGTLFQKKYKTDDLTLRERLGGGNFGQVFEAVINKNGERVLSSDLSSSEKKRRVVLKRVNLDGSGVRANFLQGGTMARGAGESGQAEAYMNSRIMRDAVVRKSIAAYLGTFRADASGGGFTRGTQWLMWRFESDSTLSDALQGNLGQFPLSVERFVTGKERPKMGLEKRENMIVKTIMRRLLRALSRLHSLGIVHRDVKPENILLTSKGELRLIDFGAAVDLCTGINFNPQYGMLDPRYSPPEDLVLPRNFPRVPFPALAALLAPLAWQFGAPDLFDSYSAGVILIQLSVPQLRSGQAQRNFNADLARCDYDLEEWRCAVAQWFLLPIQPDVNPL</sequence>
<dbReference type="InterPro" id="IPR011009">
    <property type="entry name" value="Kinase-like_dom_sf"/>
</dbReference>
<evidence type="ECO:0000259" key="1">
    <source>
        <dbReference type="PROSITE" id="PS50011"/>
    </source>
</evidence>
<dbReference type="EMBL" id="JALJOV010001733">
    <property type="protein sequence ID" value="KAK9842155.1"/>
    <property type="molecule type" value="Genomic_DNA"/>
</dbReference>
<name>A0AAW1S7V5_9CHLO</name>
<comment type="caution">
    <text evidence="2">The sequence shown here is derived from an EMBL/GenBank/DDBJ whole genome shotgun (WGS) entry which is preliminary data.</text>
</comment>
<dbReference type="SMART" id="SM00220">
    <property type="entry name" value="S_TKc"/>
    <property type="match status" value="1"/>
</dbReference>
<protein>
    <recommendedName>
        <fullName evidence="1">Protein kinase domain-containing protein</fullName>
    </recommendedName>
</protein>
<evidence type="ECO:0000313" key="3">
    <source>
        <dbReference type="Proteomes" id="UP001485043"/>
    </source>
</evidence>
<dbReference type="InterPro" id="IPR008271">
    <property type="entry name" value="Ser/Thr_kinase_AS"/>
</dbReference>
<accession>A0AAW1S7V5</accession>
<dbReference type="PROSITE" id="PS00108">
    <property type="entry name" value="PROTEIN_KINASE_ST"/>
    <property type="match status" value="1"/>
</dbReference>
<dbReference type="GO" id="GO:0005524">
    <property type="term" value="F:ATP binding"/>
    <property type="evidence" value="ECO:0007669"/>
    <property type="project" value="InterPro"/>
</dbReference>
<dbReference type="PANTHER" id="PTHR46699:SF1">
    <property type="entry name" value="SERINE_THREONINE-PROTEIN KINASE STN8, CHLOROPLASTIC"/>
    <property type="match status" value="1"/>
</dbReference>
<organism evidence="2 3">
    <name type="scientific">Apatococcus fuscideae</name>
    <dbReference type="NCBI Taxonomy" id="2026836"/>
    <lineage>
        <taxon>Eukaryota</taxon>
        <taxon>Viridiplantae</taxon>
        <taxon>Chlorophyta</taxon>
        <taxon>core chlorophytes</taxon>
        <taxon>Trebouxiophyceae</taxon>
        <taxon>Chlorellales</taxon>
        <taxon>Chlorellaceae</taxon>
        <taxon>Apatococcus</taxon>
    </lineage>
</organism>
<dbReference type="PROSITE" id="PS50011">
    <property type="entry name" value="PROTEIN_KINASE_DOM"/>
    <property type="match status" value="1"/>
</dbReference>
<dbReference type="Gene3D" id="1.10.510.10">
    <property type="entry name" value="Transferase(Phosphotransferase) domain 1"/>
    <property type="match status" value="1"/>
</dbReference>
<dbReference type="Proteomes" id="UP001485043">
    <property type="component" value="Unassembled WGS sequence"/>
</dbReference>
<reference evidence="2 3" key="1">
    <citation type="journal article" date="2024" name="Nat. Commun.">
        <title>Phylogenomics reveals the evolutionary origins of lichenization in chlorophyte algae.</title>
        <authorList>
            <person name="Puginier C."/>
            <person name="Libourel C."/>
            <person name="Otte J."/>
            <person name="Skaloud P."/>
            <person name="Haon M."/>
            <person name="Grisel S."/>
            <person name="Petersen M."/>
            <person name="Berrin J.G."/>
            <person name="Delaux P.M."/>
            <person name="Dal Grande F."/>
            <person name="Keller J."/>
        </authorList>
    </citation>
    <scope>NUCLEOTIDE SEQUENCE [LARGE SCALE GENOMIC DNA]</scope>
    <source>
        <strain evidence="2 3">SAG 2523</strain>
    </source>
</reference>
<dbReference type="Gene3D" id="3.30.200.20">
    <property type="entry name" value="Phosphorylase Kinase, domain 1"/>
    <property type="match status" value="1"/>
</dbReference>
<dbReference type="InterPro" id="IPR000719">
    <property type="entry name" value="Prot_kinase_dom"/>
</dbReference>
<dbReference type="Pfam" id="PF00069">
    <property type="entry name" value="Pkinase"/>
    <property type="match status" value="1"/>
</dbReference>
<dbReference type="AlphaFoldDB" id="A0AAW1S7V5"/>
<evidence type="ECO:0000313" key="2">
    <source>
        <dbReference type="EMBL" id="KAK9842155.1"/>
    </source>
</evidence>
<proteinExistence type="predicted"/>
<keyword evidence="3" id="KW-1185">Reference proteome</keyword>
<dbReference type="PANTHER" id="PTHR46699">
    <property type="entry name" value="SERINE/THREONINE-PROTEIN KINASE STN8, CHLOROPLASTIC-RELATED"/>
    <property type="match status" value="1"/>
</dbReference>
<dbReference type="SUPFAM" id="SSF56112">
    <property type="entry name" value="Protein kinase-like (PK-like)"/>
    <property type="match status" value="1"/>
</dbReference>
<gene>
    <name evidence="2" type="ORF">WJX84_002080</name>
</gene>